<sequence>MKWATRARIHIDRAACAWLIDRHIDQDADFVFVTDPVLVPEDATPFDMRGVELGHHGGDCSFETILRRYRLMDPVLWKLAEIVHEADLDDERYDAPEAPGLDAVLRGLSMTCDDNRILELSGPMFDGLYEYYRRATLMGREPA</sequence>
<dbReference type="EMBL" id="CP048882">
    <property type="protein sequence ID" value="QPP05339.1"/>
    <property type="molecule type" value="Genomic_DNA"/>
</dbReference>
<dbReference type="AlphaFoldDB" id="A0A7T1T2R2"/>
<dbReference type="Proteomes" id="UP000595046">
    <property type="component" value="Chromosome"/>
</dbReference>
<evidence type="ECO:0000259" key="1">
    <source>
        <dbReference type="Pfam" id="PF09828"/>
    </source>
</evidence>
<dbReference type="InterPro" id="IPR018634">
    <property type="entry name" value="ChrB_C"/>
</dbReference>
<dbReference type="KEGG" id="sbat:G4Z16_01860"/>
<accession>A0A7T1T2R2</accession>
<gene>
    <name evidence="2" type="ORF">G4Z16_01860</name>
</gene>
<evidence type="ECO:0000313" key="3">
    <source>
        <dbReference type="Proteomes" id="UP000595046"/>
    </source>
</evidence>
<organism evidence="2 3">
    <name type="scientific">Streptomyces bathyalis</name>
    <dbReference type="NCBI Taxonomy" id="2710756"/>
    <lineage>
        <taxon>Bacteria</taxon>
        <taxon>Bacillati</taxon>
        <taxon>Actinomycetota</taxon>
        <taxon>Actinomycetes</taxon>
        <taxon>Kitasatosporales</taxon>
        <taxon>Streptomycetaceae</taxon>
        <taxon>Streptomyces</taxon>
    </lineage>
</organism>
<evidence type="ECO:0000313" key="2">
    <source>
        <dbReference type="EMBL" id="QPP05339.1"/>
    </source>
</evidence>
<dbReference type="RefSeq" id="WP_197348850.1">
    <property type="nucleotide sequence ID" value="NZ_CP048882.1"/>
</dbReference>
<feature type="domain" description="ChrB C-terminal" evidence="1">
    <location>
        <begin position="3"/>
        <end position="131"/>
    </location>
</feature>
<reference evidence="3" key="1">
    <citation type="submission" date="2020-02" db="EMBL/GenBank/DDBJ databases">
        <title>Streptomyces sp. ASO4wet.</title>
        <authorList>
            <person name="Risdian C."/>
            <person name="Landwehr W."/>
            <person name="Schupp P."/>
            <person name="Wink J."/>
        </authorList>
    </citation>
    <scope>NUCLEOTIDE SEQUENCE [LARGE SCALE GENOMIC DNA]</scope>
    <source>
        <strain evidence="3">ASO4wet</strain>
    </source>
</reference>
<protein>
    <submittedName>
        <fullName evidence="2">Chromate resistance protein</fullName>
    </submittedName>
</protein>
<name>A0A7T1T2R2_9ACTN</name>
<proteinExistence type="predicted"/>
<keyword evidence="3" id="KW-1185">Reference proteome</keyword>
<dbReference type="Pfam" id="PF09828">
    <property type="entry name" value="ChrB_C"/>
    <property type="match status" value="1"/>
</dbReference>